<dbReference type="InterPro" id="IPR000182">
    <property type="entry name" value="GNAT_dom"/>
</dbReference>
<dbReference type="PANTHER" id="PTHR43617">
    <property type="entry name" value="L-AMINO ACID N-ACETYLTRANSFERASE"/>
    <property type="match status" value="1"/>
</dbReference>
<reference evidence="2" key="2">
    <citation type="submission" date="2023-06" db="EMBL/GenBank/DDBJ databases">
        <authorList>
            <person name="Kobayashi Y."/>
            <person name="Kayamori A."/>
            <person name="Aoki K."/>
            <person name="Shiwa Y."/>
            <person name="Fujita N."/>
            <person name="Sugita T."/>
            <person name="Iwasaki W."/>
            <person name="Tanaka N."/>
            <person name="Takashima M."/>
        </authorList>
    </citation>
    <scope>NUCLEOTIDE SEQUENCE</scope>
    <source>
        <strain evidence="2">HIS016</strain>
    </source>
</reference>
<evidence type="ECO:0000313" key="2">
    <source>
        <dbReference type="EMBL" id="GMK54672.1"/>
    </source>
</evidence>
<dbReference type="GO" id="GO:0016747">
    <property type="term" value="F:acyltransferase activity, transferring groups other than amino-acyl groups"/>
    <property type="evidence" value="ECO:0007669"/>
    <property type="project" value="InterPro"/>
</dbReference>
<organism evidence="2 3">
    <name type="scientific">Cutaneotrichosporon spelunceum</name>
    <dbReference type="NCBI Taxonomy" id="1672016"/>
    <lineage>
        <taxon>Eukaryota</taxon>
        <taxon>Fungi</taxon>
        <taxon>Dikarya</taxon>
        <taxon>Basidiomycota</taxon>
        <taxon>Agaricomycotina</taxon>
        <taxon>Tremellomycetes</taxon>
        <taxon>Trichosporonales</taxon>
        <taxon>Trichosporonaceae</taxon>
        <taxon>Cutaneotrichosporon</taxon>
    </lineage>
</organism>
<comment type="caution">
    <text evidence="2">The sequence shown here is derived from an EMBL/GenBank/DDBJ whole genome shotgun (WGS) entry which is preliminary data.</text>
</comment>
<dbReference type="Gene3D" id="3.40.630.30">
    <property type="match status" value="1"/>
</dbReference>
<name>A0AAD3TQM1_9TREE</name>
<dbReference type="EMBL" id="BTCM01000001">
    <property type="protein sequence ID" value="GMK54672.1"/>
    <property type="molecule type" value="Genomic_DNA"/>
</dbReference>
<reference evidence="2" key="1">
    <citation type="journal article" date="2023" name="BMC Genomics">
        <title>Chromosome-level genome assemblies of Cutaneotrichosporon spp. (Trichosporonales, Basidiomycota) reveal imbalanced evolution between nucleotide sequences and chromosome synteny.</title>
        <authorList>
            <person name="Kobayashi Y."/>
            <person name="Kayamori A."/>
            <person name="Aoki K."/>
            <person name="Shiwa Y."/>
            <person name="Matsutani M."/>
            <person name="Fujita N."/>
            <person name="Sugita T."/>
            <person name="Iwasaki W."/>
            <person name="Tanaka N."/>
            <person name="Takashima M."/>
        </authorList>
    </citation>
    <scope>NUCLEOTIDE SEQUENCE</scope>
    <source>
        <strain evidence="2">HIS016</strain>
    </source>
</reference>
<dbReference type="InterPro" id="IPR016181">
    <property type="entry name" value="Acyl_CoA_acyltransferase"/>
</dbReference>
<dbReference type="Pfam" id="PF13508">
    <property type="entry name" value="Acetyltransf_7"/>
    <property type="match status" value="1"/>
</dbReference>
<dbReference type="InterPro" id="IPR050276">
    <property type="entry name" value="MshD_Acetyltransferase"/>
</dbReference>
<accession>A0AAD3TQM1</accession>
<proteinExistence type="predicted"/>
<sequence length="158" mass="17221">MPSTITVRPATPSDAAAIANVHHTAWQEAYSHLPALLAIRTLPQRRAQWAHSLTSGFPWDGTRCLVSESPGVTGFLVYGPNPNGGMEMYSLYVLASHYGTGAAQALMHAGVGDGPCSVWLLADNARAKRFYEKMGFEEDGGCGRREREGLVEMQMVRR</sequence>
<keyword evidence="3" id="KW-1185">Reference proteome</keyword>
<feature type="domain" description="N-acetyltransferase" evidence="1">
    <location>
        <begin position="5"/>
        <end position="158"/>
    </location>
</feature>
<evidence type="ECO:0000259" key="1">
    <source>
        <dbReference type="PROSITE" id="PS51186"/>
    </source>
</evidence>
<evidence type="ECO:0000313" key="3">
    <source>
        <dbReference type="Proteomes" id="UP001222932"/>
    </source>
</evidence>
<dbReference type="PROSITE" id="PS51186">
    <property type="entry name" value="GNAT"/>
    <property type="match status" value="1"/>
</dbReference>
<dbReference type="Proteomes" id="UP001222932">
    <property type="component" value="Unassembled WGS sequence"/>
</dbReference>
<protein>
    <recommendedName>
        <fullName evidence="1">N-acetyltransferase domain-containing protein</fullName>
    </recommendedName>
</protein>
<gene>
    <name evidence="2" type="ORF">CspeluHIS016_0112580</name>
</gene>
<dbReference type="AlphaFoldDB" id="A0AAD3TQM1"/>
<dbReference type="SUPFAM" id="SSF55729">
    <property type="entry name" value="Acyl-CoA N-acyltransferases (Nat)"/>
    <property type="match status" value="1"/>
</dbReference>